<dbReference type="EMBL" id="SGSQ01000009">
    <property type="protein sequence ID" value="RZG47036.1"/>
    <property type="molecule type" value="Genomic_DNA"/>
</dbReference>
<protein>
    <submittedName>
        <fullName evidence="1">Uncharacterized protein</fullName>
    </submittedName>
</protein>
<accession>A0A4Q7AH27</accession>
<proteinExistence type="predicted"/>
<evidence type="ECO:0000313" key="2">
    <source>
        <dbReference type="Proteomes" id="UP000293863"/>
    </source>
</evidence>
<organism evidence="1 2">
    <name type="scientific">Acinetobacter wuhouensis</name>
    <dbReference type="NCBI Taxonomy" id="1879050"/>
    <lineage>
        <taxon>Bacteria</taxon>
        <taxon>Pseudomonadati</taxon>
        <taxon>Pseudomonadota</taxon>
        <taxon>Gammaproteobacteria</taxon>
        <taxon>Moraxellales</taxon>
        <taxon>Moraxellaceae</taxon>
        <taxon>Acinetobacter</taxon>
    </lineage>
</organism>
<dbReference type="Pfam" id="PF11134">
    <property type="entry name" value="Phage_stabilise"/>
    <property type="match status" value="1"/>
</dbReference>
<reference evidence="1 2" key="1">
    <citation type="submission" date="2019-02" db="EMBL/GenBank/DDBJ databases">
        <title>The Batch Genome Submission of Acinetobacter spp. strains.</title>
        <authorList>
            <person name="Qin J."/>
            <person name="Hu Y."/>
            <person name="Ye H."/>
            <person name="Wei L."/>
            <person name="Feng Y."/>
            <person name="Zong Z."/>
        </authorList>
    </citation>
    <scope>NUCLEOTIDE SEQUENCE [LARGE SCALE GENOMIC DNA]</scope>
    <source>
        <strain evidence="1 2">WCHAW060049</strain>
    </source>
</reference>
<keyword evidence="2" id="KW-1185">Reference proteome</keyword>
<sequence>MIKLPLVGPAYKLKAQSMSCQNCINWYPQTIEYPNGSRVAALMPTPGLKKLFQGNVASTRCLYVLSNGALLAVIGNNLYHSKANKFYLTEIGSISALGTVRIADNGQVALIVNGTYTYSLDLKTLDLKRLSGSTIPRSTHVLFLDGRFVVNKANTGQFYWSDLYSTAVNALSYATAESTPDNITAIITFNRELWLFGSQSVERYYGTGSANAPFSRLSGGAMSFGCIAPDSIVSLSTGVIWLGVSEFGGNQMVMSAGGIPERISTHAIEEEIASFAKTSDASAYAYQMEGHVFYVVSFPSANVTFCFDVSTGLWHQRSFTNAQGLHERHRSQHHAYFNNMHIVGDYRNGKLYQLDNDTFTDDGELILRERTAQAVITDQKLIRFNQLQIICETGINKQEYTEEKFGEWVINCSNITVNNGIAHYTASKNNQVDYYDSYADLDLTEAIVRALHDSDMQKWQAVIDAANELTGVTDRAWDVQNDSVIYNYIEYSISCELSSCPAYSQYVYRPGWIAYDGVYLYGLTPENGCYAAGGTSFNAKTNMCSRPGENYESKPFLNPSYNPSAVPEKKSISLNVVATQIISNSQSSNQATSLLAEAFLETVAKSICNSDSSKQFVKLTDPISQLEQNKVLRRG</sequence>
<comment type="caution">
    <text evidence="1">The sequence shown here is derived from an EMBL/GenBank/DDBJ whole genome shotgun (WGS) entry which is preliminary data.</text>
</comment>
<dbReference type="RefSeq" id="WP_130168410.1">
    <property type="nucleotide sequence ID" value="NZ_SGSQ01000009.1"/>
</dbReference>
<evidence type="ECO:0000313" key="1">
    <source>
        <dbReference type="EMBL" id="RZG47036.1"/>
    </source>
</evidence>
<gene>
    <name evidence="1" type="ORF">EXU28_07565</name>
</gene>
<dbReference type="InterPro" id="IPR021098">
    <property type="entry name" value="Phage_P22_Gp10"/>
</dbReference>
<name>A0A4Q7AH27_9GAMM</name>
<dbReference type="AlphaFoldDB" id="A0A4Q7AH27"/>
<dbReference type="Proteomes" id="UP000293863">
    <property type="component" value="Unassembled WGS sequence"/>
</dbReference>